<comment type="caution">
    <text evidence="9">Lacks conserved residue(s) required for the propagation of feature annotation.</text>
</comment>
<gene>
    <name evidence="10" type="ORF">H4K34_11085</name>
</gene>
<protein>
    <recommendedName>
        <fullName evidence="9">Geranylgeranylglyceryl phosphate synthase</fullName>
        <shortName evidence="9">GGGP synthase</shortName>
        <shortName evidence="9">GGGPS</shortName>
        <ecNumber evidence="9">2.5.1.41</ecNumber>
    </recommendedName>
    <alternativeName>
        <fullName evidence="9">(S)-3-O-geranylgeranylglyceryl phosphate synthase</fullName>
    </alternativeName>
    <alternativeName>
        <fullName evidence="9">Phosphoglycerol geranylgeranyltransferase</fullName>
    </alternativeName>
</protein>
<keyword evidence="7 9" id="KW-1208">Phospholipid metabolism</keyword>
<keyword evidence="6 9" id="KW-0594">Phospholipid biosynthesis</keyword>
<dbReference type="GO" id="GO:0005737">
    <property type="term" value="C:cytoplasm"/>
    <property type="evidence" value="ECO:0007669"/>
    <property type="project" value="InterPro"/>
</dbReference>
<dbReference type="NCBIfam" id="TIGR01768">
    <property type="entry name" value="GGGP-family"/>
    <property type="match status" value="1"/>
</dbReference>
<evidence type="ECO:0000256" key="4">
    <source>
        <dbReference type="ARBA" id="ARBA00022842"/>
    </source>
</evidence>
<dbReference type="GO" id="GO:0046474">
    <property type="term" value="P:glycerophospholipid biosynthetic process"/>
    <property type="evidence" value="ECO:0007669"/>
    <property type="project" value="UniProtKB-UniRule"/>
</dbReference>
<dbReference type="Pfam" id="PF01884">
    <property type="entry name" value="PcrB"/>
    <property type="match status" value="1"/>
</dbReference>
<keyword evidence="3 9" id="KW-0479">Metal-binding</keyword>
<proteinExistence type="inferred from homology"/>
<dbReference type="Gene3D" id="3.20.20.390">
    <property type="entry name" value="FMN-linked oxidoreductases"/>
    <property type="match status" value="1"/>
</dbReference>
<dbReference type="Proteomes" id="UP000516305">
    <property type="component" value="Chromosome"/>
</dbReference>
<dbReference type="PANTHER" id="PTHR21235">
    <property type="entry name" value="IMIDAZOLE GLYCEROL PHOSPHATE SYNTHASE SUBUNIT HISF/H IGP SYNTHASE SUBUNIT HISF/H"/>
    <property type="match status" value="1"/>
</dbReference>
<comment type="similarity">
    <text evidence="9">Belongs to the GGGP/HepGP synthase family. Group II subfamily.</text>
</comment>
<keyword evidence="4 9" id="KW-0460">Magnesium</keyword>
<feature type="binding site" evidence="9">
    <location>
        <begin position="204"/>
        <end position="205"/>
    </location>
    <ligand>
        <name>sn-glycerol 1-phosphate</name>
        <dbReference type="ChEBI" id="CHEBI:57685"/>
    </ligand>
</feature>
<feature type="binding site" evidence="9">
    <location>
        <begin position="173"/>
        <end position="179"/>
    </location>
    <ligand>
        <name>sn-glycerol 1-phosphate</name>
        <dbReference type="ChEBI" id="CHEBI:57685"/>
    </ligand>
</feature>
<dbReference type="PANTHER" id="PTHR21235:SF22">
    <property type="entry name" value="GERANYLGERANYLGLYCERYL PHOSPHATE SYNTHASE"/>
    <property type="match status" value="1"/>
</dbReference>
<dbReference type="CDD" id="cd02812">
    <property type="entry name" value="PcrB_like"/>
    <property type="match status" value="1"/>
</dbReference>
<comment type="function">
    <text evidence="9">Prenyltransferase that catalyzes the transfer of the geranylgeranyl moiety of geranylgeranyl diphosphate (GGPP) to the C3 hydroxyl of sn-glycerol-1-phosphate (G1P).</text>
</comment>
<dbReference type="GO" id="GO:0000107">
    <property type="term" value="F:imidazoleglycerol-phosphate synthase activity"/>
    <property type="evidence" value="ECO:0007669"/>
    <property type="project" value="TreeGrafter"/>
</dbReference>
<evidence type="ECO:0000256" key="8">
    <source>
        <dbReference type="ARBA" id="ARBA00047288"/>
    </source>
</evidence>
<dbReference type="AlphaFoldDB" id="A0A7H0VK10"/>
<dbReference type="InterPro" id="IPR008205">
    <property type="entry name" value="GGGP_HepGP_synthase"/>
</dbReference>
<dbReference type="GO" id="GO:0047294">
    <property type="term" value="F:phosphoglycerol geranylgeranyltransferase activity"/>
    <property type="evidence" value="ECO:0007669"/>
    <property type="project" value="UniProtKB-UniRule"/>
</dbReference>
<keyword evidence="2 9" id="KW-0808">Transferase</keyword>
<feature type="binding site" evidence="9">
    <location>
        <position position="24"/>
    </location>
    <ligand>
        <name>Mg(2+)</name>
        <dbReference type="ChEBI" id="CHEBI:18420"/>
    </ligand>
</feature>
<evidence type="ECO:0000256" key="3">
    <source>
        <dbReference type="ARBA" id="ARBA00022723"/>
    </source>
</evidence>
<accession>A0A7H0VK10</accession>
<dbReference type="EMBL" id="CP060139">
    <property type="protein sequence ID" value="QNR26058.1"/>
    <property type="molecule type" value="Genomic_DNA"/>
</dbReference>
<feature type="binding site" evidence="9">
    <location>
        <position position="53"/>
    </location>
    <ligand>
        <name>Mg(2+)</name>
        <dbReference type="ChEBI" id="CHEBI:18420"/>
    </ligand>
</feature>
<evidence type="ECO:0000256" key="2">
    <source>
        <dbReference type="ARBA" id="ARBA00022679"/>
    </source>
</evidence>
<comment type="cofactor">
    <cofactor evidence="9">
        <name>Mg(2+)</name>
        <dbReference type="ChEBI" id="CHEBI:18420"/>
    </cofactor>
</comment>
<name>A0A7H0VK10_9FLAO</name>
<comment type="catalytic activity">
    <reaction evidence="8 9">
        <text>sn-glycerol 1-phosphate + (2E,6E,10E)-geranylgeranyl diphosphate = sn-3-O-(geranylgeranyl)glycerol 1-phosphate + diphosphate</text>
        <dbReference type="Rhea" id="RHEA:23404"/>
        <dbReference type="ChEBI" id="CHEBI:33019"/>
        <dbReference type="ChEBI" id="CHEBI:57677"/>
        <dbReference type="ChEBI" id="CHEBI:57685"/>
        <dbReference type="ChEBI" id="CHEBI:58756"/>
        <dbReference type="EC" id="2.5.1.41"/>
    </reaction>
</comment>
<evidence type="ECO:0000256" key="9">
    <source>
        <dbReference type="HAMAP-Rule" id="MF_00112"/>
    </source>
</evidence>
<dbReference type="KEGG" id="chyd:H4K34_11085"/>
<dbReference type="InterPro" id="IPR038597">
    <property type="entry name" value="GGGP/HepGP_synthase_sf"/>
</dbReference>
<dbReference type="EC" id="2.5.1.41" evidence="9"/>
<dbReference type="HAMAP" id="MF_00112">
    <property type="entry name" value="GGGP_HepGP_synthase"/>
    <property type="match status" value="1"/>
</dbReference>
<evidence type="ECO:0000313" key="11">
    <source>
        <dbReference type="Proteomes" id="UP000516305"/>
    </source>
</evidence>
<dbReference type="InterPro" id="IPR010946">
    <property type="entry name" value="GGGP_synth"/>
</dbReference>
<evidence type="ECO:0000256" key="1">
    <source>
        <dbReference type="ARBA" id="ARBA00022516"/>
    </source>
</evidence>
<dbReference type="SUPFAM" id="SSF51395">
    <property type="entry name" value="FMN-linked oxidoreductases"/>
    <property type="match status" value="1"/>
</dbReference>
<dbReference type="NCBIfam" id="NF003198">
    <property type="entry name" value="PRK04169.1-2"/>
    <property type="match status" value="1"/>
</dbReference>
<evidence type="ECO:0000256" key="6">
    <source>
        <dbReference type="ARBA" id="ARBA00023209"/>
    </source>
</evidence>
<evidence type="ECO:0000313" key="10">
    <source>
        <dbReference type="EMBL" id="QNR26058.1"/>
    </source>
</evidence>
<dbReference type="GO" id="GO:0000287">
    <property type="term" value="F:magnesium ion binding"/>
    <property type="evidence" value="ECO:0007669"/>
    <property type="project" value="UniProtKB-UniRule"/>
</dbReference>
<keyword evidence="11" id="KW-1185">Reference proteome</keyword>
<evidence type="ECO:0000256" key="7">
    <source>
        <dbReference type="ARBA" id="ARBA00023264"/>
    </source>
</evidence>
<reference evidence="10 11" key="1">
    <citation type="submission" date="2020-08" db="EMBL/GenBank/DDBJ databases">
        <title>Croceimicrobium hydrocarbonivorans gen. nov., sp. nov., a novel marine bacterium isolated from a bacterial consortium that degrades polyethylene terephthalate.</title>
        <authorList>
            <person name="Liu R."/>
        </authorList>
    </citation>
    <scope>NUCLEOTIDE SEQUENCE [LARGE SCALE GENOMIC DNA]</scope>
    <source>
        <strain evidence="10 11">A20-9</strain>
    </source>
</reference>
<evidence type="ECO:0000256" key="5">
    <source>
        <dbReference type="ARBA" id="ARBA00023098"/>
    </source>
</evidence>
<sequence>MPKVSHIIDGAQQRGKKMLAVLIDPDKPSEKELIELCTKASENGADLIFVGGSLLSRDSLEECLRTVKAHTSIPVLLFPGSVLQISDQADGILFLSLISGRNPDLLIGNHVIAAPYLKSSKLEVLPTAYMLVDCGTTTTAIYMSNSKALPYEKPDIAACTAMAGEFLGLRYFYLDGGSGASKSVSPQMVKAVRKSIDRPIIVGGGIRDAATARALVEAGADVIVVGNLFEQNPEAMADIAEAIHSF</sequence>
<feature type="binding site" evidence="9">
    <location>
        <begin position="226"/>
        <end position="227"/>
    </location>
    <ligand>
        <name>sn-glycerol 1-phosphate</name>
        <dbReference type="ChEBI" id="CHEBI:57685"/>
    </ligand>
</feature>
<dbReference type="NCBIfam" id="TIGR01769">
    <property type="entry name" value="GGGP"/>
    <property type="match status" value="1"/>
</dbReference>
<dbReference type="InterPro" id="IPR050064">
    <property type="entry name" value="IGPS_HisA/HisF"/>
</dbReference>
<keyword evidence="1 9" id="KW-0444">Lipid biosynthesis</keyword>
<keyword evidence="5 9" id="KW-0443">Lipid metabolism</keyword>
<organism evidence="10 11">
    <name type="scientific">Croceimicrobium hydrocarbonivorans</name>
    <dbReference type="NCBI Taxonomy" id="2761580"/>
    <lineage>
        <taxon>Bacteria</taxon>
        <taxon>Pseudomonadati</taxon>
        <taxon>Bacteroidota</taxon>
        <taxon>Flavobacteriia</taxon>
        <taxon>Flavobacteriales</taxon>
        <taxon>Owenweeksiaceae</taxon>
        <taxon>Croceimicrobium</taxon>
    </lineage>
</organism>